<dbReference type="CDD" id="cd13136">
    <property type="entry name" value="MATE_DinF_like"/>
    <property type="match status" value="1"/>
</dbReference>
<gene>
    <name evidence="11" type="primary">dinF</name>
    <name evidence="11" type="ORF">SPTER_20610</name>
</gene>
<evidence type="ECO:0000256" key="10">
    <source>
        <dbReference type="SAM" id="Phobius"/>
    </source>
</evidence>
<reference evidence="11 12" key="1">
    <citation type="submission" date="2019-02" db="EMBL/GenBank/DDBJ databases">
        <title>Closed genome of Sporomusa termitida DSM 4440.</title>
        <authorList>
            <person name="Poehlein A."/>
            <person name="Daniel R."/>
        </authorList>
    </citation>
    <scope>NUCLEOTIDE SEQUENCE [LARGE SCALE GENOMIC DNA]</scope>
    <source>
        <strain evidence="11 12">DSM 4440</strain>
    </source>
</reference>
<dbReference type="GO" id="GO:0042910">
    <property type="term" value="F:xenobiotic transmembrane transporter activity"/>
    <property type="evidence" value="ECO:0007669"/>
    <property type="project" value="InterPro"/>
</dbReference>
<evidence type="ECO:0000256" key="8">
    <source>
        <dbReference type="ARBA" id="ARBA00023136"/>
    </source>
</evidence>
<comment type="subcellular location">
    <subcellularLocation>
        <location evidence="2">Membrane</location>
        <topology evidence="2">Multi-pass membrane protein</topology>
    </subcellularLocation>
</comment>
<name>A0A517DTU2_9FIRM</name>
<dbReference type="GO" id="GO:0015297">
    <property type="term" value="F:antiporter activity"/>
    <property type="evidence" value="ECO:0007669"/>
    <property type="project" value="InterPro"/>
</dbReference>
<dbReference type="GO" id="GO:0005886">
    <property type="term" value="C:plasma membrane"/>
    <property type="evidence" value="ECO:0007669"/>
    <property type="project" value="TreeGrafter"/>
</dbReference>
<evidence type="ECO:0000256" key="7">
    <source>
        <dbReference type="ARBA" id="ARBA00022989"/>
    </source>
</evidence>
<keyword evidence="7 10" id="KW-1133">Transmembrane helix</keyword>
<evidence type="ECO:0000256" key="3">
    <source>
        <dbReference type="ARBA" id="ARBA00010199"/>
    </source>
</evidence>
<dbReference type="AlphaFoldDB" id="A0A517DTU2"/>
<dbReference type="EMBL" id="CP036259">
    <property type="protein sequence ID" value="QDR80728.1"/>
    <property type="molecule type" value="Genomic_DNA"/>
</dbReference>
<comment type="similarity">
    <text evidence="3">Belongs to the multi antimicrobial extrusion (MATE) (TC 2.A.66.1) family.</text>
</comment>
<feature type="transmembrane region" description="Helical" evidence="10">
    <location>
        <begin position="172"/>
        <end position="191"/>
    </location>
</feature>
<dbReference type="PANTHER" id="PTHR43298:SF2">
    <property type="entry name" value="FMN_FAD EXPORTER YEEO-RELATED"/>
    <property type="match status" value="1"/>
</dbReference>
<feature type="transmembrane region" description="Helical" evidence="10">
    <location>
        <begin position="360"/>
        <end position="380"/>
    </location>
</feature>
<evidence type="ECO:0000256" key="2">
    <source>
        <dbReference type="ARBA" id="ARBA00004141"/>
    </source>
</evidence>
<feature type="transmembrane region" description="Helical" evidence="10">
    <location>
        <begin position="278"/>
        <end position="301"/>
    </location>
</feature>
<evidence type="ECO:0000313" key="11">
    <source>
        <dbReference type="EMBL" id="QDR80728.1"/>
    </source>
</evidence>
<organism evidence="11 12">
    <name type="scientific">Sporomusa termitida</name>
    <dbReference type="NCBI Taxonomy" id="2377"/>
    <lineage>
        <taxon>Bacteria</taxon>
        <taxon>Bacillati</taxon>
        <taxon>Bacillota</taxon>
        <taxon>Negativicutes</taxon>
        <taxon>Selenomonadales</taxon>
        <taxon>Sporomusaceae</taxon>
        <taxon>Sporomusa</taxon>
    </lineage>
</organism>
<comment type="function">
    <text evidence="1">Multidrug efflux pump.</text>
</comment>
<dbReference type="PANTHER" id="PTHR43298">
    <property type="entry name" value="MULTIDRUG RESISTANCE PROTEIN NORM-RELATED"/>
    <property type="match status" value="1"/>
</dbReference>
<protein>
    <recommendedName>
        <fullName evidence="4">Probable multidrug resistance protein NorM</fullName>
    </recommendedName>
    <alternativeName>
        <fullName evidence="9">Multidrug-efflux transporter</fullName>
    </alternativeName>
</protein>
<dbReference type="OrthoDB" id="9776324at2"/>
<feature type="transmembrane region" description="Helical" evidence="10">
    <location>
        <begin position="48"/>
        <end position="73"/>
    </location>
</feature>
<feature type="transmembrane region" description="Helical" evidence="10">
    <location>
        <begin position="414"/>
        <end position="435"/>
    </location>
</feature>
<dbReference type="RefSeq" id="WP_144350310.1">
    <property type="nucleotide sequence ID" value="NZ_CP036259.1"/>
</dbReference>
<feature type="transmembrane region" description="Helical" evidence="10">
    <location>
        <begin position="20"/>
        <end position="42"/>
    </location>
</feature>
<feature type="transmembrane region" description="Helical" evidence="10">
    <location>
        <begin position="247"/>
        <end position="266"/>
    </location>
</feature>
<dbReference type="Pfam" id="PF01554">
    <property type="entry name" value="MatE"/>
    <property type="match status" value="2"/>
</dbReference>
<evidence type="ECO:0000256" key="6">
    <source>
        <dbReference type="ARBA" id="ARBA00022692"/>
    </source>
</evidence>
<dbReference type="NCBIfam" id="TIGR00797">
    <property type="entry name" value="matE"/>
    <property type="match status" value="1"/>
</dbReference>
<feature type="transmembrane region" description="Helical" evidence="10">
    <location>
        <begin position="136"/>
        <end position="160"/>
    </location>
</feature>
<evidence type="ECO:0000256" key="1">
    <source>
        <dbReference type="ARBA" id="ARBA00003408"/>
    </source>
</evidence>
<evidence type="ECO:0000313" key="12">
    <source>
        <dbReference type="Proteomes" id="UP000320776"/>
    </source>
</evidence>
<keyword evidence="12" id="KW-1185">Reference proteome</keyword>
<dbReference type="KEGG" id="sted:SPTER_20610"/>
<dbReference type="Proteomes" id="UP000320776">
    <property type="component" value="Chromosome"/>
</dbReference>
<keyword evidence="6 10" id="KW-0812">Transmembrane</keyword>
<dbReference type="InterPro" id="IPR050222">
    <property type="entry name" value="MATE_MdtK"/>
</dbReference>
<feature type="transmembrane region" description="Helical" evidence="10">
    <location>
        <begin position="197"/>
        <end position="216"/>
    </location>
</feature>
<evidence type="ECO:0000256" key="5">
    <source>
        <dbReference type="ARBA" id="ARBA00022448"/>
    </source>
</evidence>
<keyword evidence="5" id="KW-0813">Transport</keyword>
<feature type="transmembrane region" description="Helical" evidence="10">
    <location>
        <begin position="392"/>
        <end position="408"/>
    </location>
</feature>
<evidence type="ECO:0000256" key="9">
    <source>
        <dbReference type="ARBA" id="ARBA00031636"/>
    </source>
</evidence>
<keyword evidence="8 10" id="KW-0472">Membrane</keyword>
<dbReference type="InterPro" id="IPR044644">
    <property type="entry name" value="DinF-like"/>
</dbReference>
<evidence type="ECO:0000256" key="4">
    <source>
        <dbReference type="ARBA" id="ARBA00020268"/>
    </source>
</evidence>
<feature type="transmembrane region" description="Helical" evidence="10">
    <location>
        <begin position="321"/>
        <end position="340"/>
    </location>
</feature>
<feature type="transmembrane region" description="Helical" evidence="10">
    <location>
        <begin position="94"/>
        <end position="116"/>
    </location>
</feature>
<accession>A0A517DTU2</accession>
<sequence length="449" mass="48289">MQEKTTTVIGLADHKNFMALAIPLTIATLTTPLLGVVDTAIMGRLPQAAYIGGVSIAVLIFNTLYWVLGFLRVSTSGFSAQASGSGDKQAITLALLRPLLIAIGLGLVIVALQWPIKQISFTLLAPNETVGEIAAAYYHIRIWSAPFTLGNYVIVGWLMGMAKVKLSLALQVFMNVLNMVLAILFVAGFGWAAGGVAAATLIAEIAAFLLSAAILLQSRAITLAKLSVKMIVDPAALIHMMKVNRDLFIRTACLLTVYNCLAAYGLRYGDTILAANAVLLQLHFVMAYFLSGFANAGTVMVGQAIGEKNEALYGKTVKLTAIWGGATAVVLAAMIVMFRIPLIQMFTTLADVQQVALQYSFWLALFPLAAFWGLELYGVFVGATAAAPVRNSLVYSLITYFICLWLAVPTLGNHGIWLAFIVFSLGRSLFLWAYLPGLNRRIAQLTAKA</sequence>
<proteinExistence type="inferred from homology"/>
<dbReference type="InterPro" id="IPR002528">
    <property type="entry name" value="MATE_fam"/>
</dbReference>